<keyword evidence="3 6" id="KW-0012">Acyltransferase</keyword>
<organism evidence="6 7">
    <name type="scientific">Suttonella ornithocola</name>
    <dbReference type="NCBI Taxonomy" id="279832"/>
    <lineage>
        <taxon>Bacteria</taxon>
        <taxon>Pseudomonadati</taxon>
        <taxon>Pseudomonadota</taxon>
        <taxon>Gammaproteobacteria</taxon>
        <taxon>Cardiobacteriales</taxon>
        <taxon>Cardiobacteriaceae</taxon>
        <taxon>Suttonella</taxon>
    </lineage>
</organism>
<evidence type="ECO:0000256" key="4">
    <source>
        <dbReference type="SAM" id="Phobius"/>
    </source>
</evidence>
<keyword evidence="7" id="KW-1185">Reference proteome</keyword>
<dbReference type="EMBL" id="UHIC01000001">
    <property type="protein sequence ID" value="SUO95413.1"/>
    <property type="molecule type" value="Genomic_DNA"/>
</dbReference>
<sequence>MNRVYRGLMTALGYLLFGVGAILMEILVPLWLLQFSPGAQRQLAARRAIAWLWRNFLRYLKVTGVIRYHFENTGLLGKPGQLILANHPSLLDVLLLLSVVPESNCIVKKQLWDNLFLGVLIRAAGFIPNNENETTLEAATHALERGEILMIFPEGTRTDYDGKIAFNRAAVSIGLRAAKEICPVSICMRPLGLKKGDAWYHIPKNPYSYHIRVGKVISPKEYIGTRALPIAAKQLNKELIDYFQREA</sequence>
<evidence type="ECO:0000256" key="2">
    <source>
        <dbReference type="ARBA" id="ARBA00022679"/>
    </source>
</evidence>
<evidence type="ECO:0000313" key="7">
    <source>
        <dbReference type="Proteomes" id="UP000254601"/>
    </source>
</evidence>
<dbReference type="PANTHER" id="PTHR10434">
    <property type="entry name" value="1-ACYL-SN-GLYCEROL-3-PHOSPHATE ACYLTRANSFERASE"/>
    <property type="match status" value="1"/>
</dbReference>
<dbReference type="AlphaFoldDB" id="A0A380MU11"/>
<gene>
    <name evidence="6" type="ORF">NCTC13337_01310</name>
</gene>
<feature type="domain" description="Phospholipid/glycerol acyltransferase" evidence="5">
    <location>
        <begin position="81"/>
        <end position="189"/>
    </location>
</feature>
<dbReference type="SMART" id="SM00563">
    <property type="entry name" value="PlsC"/>
    <property type="match status" value="1"/>
</dbReference>
<evidence type="ECO:0000259" key="5">
    <source>
        <dbReference type="SMART" id="SM00563"/>
    </source>
</evidence>
<keyword evidence="4" id="KW-0472">Membrane</keyword>
<dbReference type="RefSeq" id="WP_072575554.1">
    <property type="nucleotide sequence ID" value="NZ_LWHB01000012.1"/>
</dbReference>
<evidence type="ECO:0000256" key="1">
    <source>
        <dbReference type="ARBA" id="ARBA00005189"/>
    </source>
</evidence>
<evidence type="ECO:0000313" key="6">
    <source>
        <dbReference type="EMBL" id="SUO95413.1"/>
    </source>
</evidence>
<dbReference type="GO" id="GO:0003841">
    <property type="term" value="F:1-acylglycerol-3-phosphate O-acyltransferase activity"/>
    <property type="evidence" value="ECO:0007669"/>
    <property type="project" value="TreeGrafter"/>
</dbReference>
<name>A0A380MU11_9GAMM</name>
<keyword evidence="4" id="KW-0812">Transmembrane</keyword>
<dbReference type="CDD" id="cd07989">
    <property type="entry name" value="LPLAT_AGPAT-like"/>
    <property type="match status" value="1"/>
</dbReference>
<keyword evidence="2 6" id="KW-0808">Transferase</keyword>
<dbReference type="InterPro" id="IPR002123">
    <property type="entry name" value="Plipid/glycerol_acylTrfase"/>
</dbReference>
<keyword evidence="4" id="KW-1133">Transmembrane helix</keyword>
<comment type="pathway">
    <text evidence="1">Lipid metabolism.</text>
</comment>
<dbReference type="SUPFAM" id="SSF69593">
    <property type="entry name" value="Glycerol-3-phosphate (1)-acyltransferase"/>
    <property type="match status" value="1"/>
</dbReference>
<dbReference type="Pfam" id="PF01553">
    <property type="entry name" value="Acyltransferase"/>
    <property type="match status" value="1"/>
</dbReference>
<proteinExistence type="predicted"/>
<reference evidence="6 7" key="1">
    <citation type="submission" date="2018-06" db="EMBL/GenBank/DDBJ databases">
        <authorList>
            <consortium name="Pathogen Informatics"/>
            <person name="Doyle S."/>
        </authorList>
    </citation>
    <scope>NUCLEOTIDE SEQUENCE [LARGE SCALE GENOMIC DNA]</scope>
    <source>
        <strain evidence="6 7">NCTC13337</strain>
    </source>
</reference>
<feature type="transmembrane region" description="Helical" evidence="4">
    <location>
        <begin position="12"/>
        <end position="33"/>
    </location>
</feature>
<dbReference type="PANTHER" id="PTHR10434:SF66">
    <property type="entry name" value="PHOSPHOLIPID_GLYCEROL ACYLTRANSFERASE DOMAIN-CONTAINING PROTEIN"/>
    <property type="match status" value="1"/>
</dbReference>
<dbReference type="Proteomes" id="UP000254601">
    <property type="component" value="Unassembled WGS sequence"/>
</dbReference>
<accession>A0A380MU11</accession>
<protein>
    <submittedName>
        <fullName evidence="6">2-acyl-glycerophospho-ethanolamine acyltransferase</fullName>
    </submittedName>
</protein>
<dbReference type="OrthoDB" id="9812274at2"/>
<dbReference type="GO" id="GO:0006654">
    <property type="term" value="P:phosphatidic acid biosynthetic process"/>
    <property type="evidence" value="ECO:0007669"/>
    <property type="project" value="TreeGrafter"/>
</dbReference>
<evidence type="ECO:0000256" key="3">
    <source>
        <dbReference type="ARBA" id="ARBA00023315"/>
    </source>
</evidence>